<comment type="caution">
    <text evidence="2">The sequence shown here is derived from an EMBL/GenBank/DDBJ whole genome shotgun (WGS) entry which is preliminary data.</text>
</comment>
<gene>
    <name evidence="2" type="ORF">LSUE1_G001732</name>
</gene>
<organism evidence="2 3">
    <name type="scientific">Lachnellula suecica</name>
    <dbReference type="NCBI Taxonomy" id="602035"/>
    <lineage>
        <taxon>Eukaryota</taxon>
        <taxon>Fungi</taxon>
        <taxon>Dikarya</taxon>
        <taxon>Ascomycota</taxon>
        <taxon>Pezizomycotina</taxon>
        <taxon>Leotiomycetes</taxon>
        <taxon>Helotiales</taxon>
        <taxon>Lachnaceae</taxon>
        <taxon>Lachnellula</taxon>
    </lineage>
</organism>
<dbReference type="Proteomes" id="UP000469558">
    <property type="component" value="Unassembled WGS sequence"/>
</dbReference>
<evidence type="ECO:0008006" key="4">
    <source>
        <dbReference type="Google" id="ProtNLM"/>
    </source>
</evidence>
<dbReference type="PANTHER" id="PTHR38849">
    <property type="entry name" value="SMALL SECRETED PROTEIN"/>
    <property type="match status" value="1"/>
</dbReference>
<proteinExistence type="predicted"/>
<keyword evidence="3" id="KW-1185">Reference proteome</keyword>
<evidence type="ECO:0000256" key="1">
    <source>
        <dbReference type="SAM" id="SignalP"/>
    </source>
</evidence>
<feature type="signal peptide" evidence="1">
    <location>
        <begin position="1"/>
        <end position="17"/>
    </location>
</feature>
<dbReference type="OrthoDB" id="2151417at2759"/>
<dbReference type="EMBL" id="QGMK01000140">
    <property type="protein sequence ID" value="TVY83903.1"/>
    <property type="molecule type" value="Genomic_DNA"/>
</dbReference>
<keyword evidence="1" id="KW-0732">Signal</keyword>
<protein>
    <recommendedName>
        <fullName evidence="4">Small secreted protein</fullName>
    </recommendedName>
</protein>
<evidence type="ECO:0000313" key="3">
    <source>
        <dbReference type="Proteomes" id="UP000469558"/>
    </source>
</evidence>
<name>A0A8T9CMI8_9HELO</name>
<sequence>MKFSAALIAMVATLAIAAPTGTQVKRAAVLGTKTYDEYTDAFNKAIATATGDAKTALQNGKIQNKVLKLTATSLELQIKAAQGEDTAAKLAAETKKLDNNIALDKAAAGQAATKLSFTASIS</sequence>
<evidence type="ECO:0000313" key="2">
    <source>
        <dbReference type="EMBL" id="TVY83903.1"/>
    </source>
</evidence>
<reference evidence="2 3" key="1">
    <citation type="submission" date="2018-05" db="EMBL/GenBank/DDBJ databases">
        <title>Genome sequencing and assembly of the regulated plant pathogen Lachnellula willkommii and related sister species for the development of diagnostic species identification markers.</title>
        <authorList>
            <person name="Giroux E."/>
            <person name="Bilodeau G."/>
        </authorList>
    </citation>
    <scope>NUCLEOTIDE SEQUENCE [LARGE SCALE GENOMIC DNA]</scope>
    <source>
        <strain evidence="2 3">CBS 268.59</strain>
    </source>
</reference>
<accession>A0A8T9CMI8</accession>
<feature type="chain" id="PRO_5035750132" description="Small secreted protein" evidence="1">
    <location>
        <begin position="18"/>
        <end position="122"/>
    </location>
</feature>
<dbReference type="PANTHER" id="PTHR38849:SF1">
    <property type="entry name" value="SMALL SECRETED PROTEIN"/>
    <property type="match status" value="1"/>
</dbReference>
<dbReference type="AlphaFoldDB" id="A0A8T9CMI8"/>